<dbReference type="PANTHER" id="PTHR43639">
    <property type="entry name" value="OXIDOREDUCTASE, SHORT-CHAIN DEHYDROGENASE/REDUCTASE FAMILY (AFU_ORTHOLOGUE AFUA_5G02870)"/>
    <property type="match status" value="1"/>
</dbReference>
<protein>
    <submittedName>
        <fullName evidence="3">SDR family oxidoreductase</fullName>
    </submittedName>
</protein>
<dbReference type="InterPro" id="IPR036291">
    <property type="entry name" value="NAD(P)-bd_dom_sf"/>
</dbReference>
<proteinExistence type="inferred from homology"/>
<keyword evidence="2" id="KW-0560">Oxidoreductase</keyword>
<dbReference type="FunFam" id="3.40.50.720:FF:000084">
    <property type="entry name" value="Short-chain dehydrogenase reductase"/>
    <property type="match status" value="1"/>
</dbReference>
<dbReference type="RefSeq" id="WP_160553337.1">
    <property type="nucleotide sequence ID" value="NZ_CP047650.1"/>
</dbReference>
<dbReference type="PANTHER" id="PTHR43639:SF1">
    <property type="entry name" value="SHORT-CHAIN DEHYDROGENASE_REDUCTASE FAMILY PROTEIN"/>
    <property type="match status" value="1"/>
</dbReference>
<dbReference type="CDD" id="cd05233">
    <property type="entry name" value="SDR_c"/>
    <property type="match status" value="1"/>
</dbReference>
<evidence type="ECO:0000256" key="2">
    <source>
        <dbReference type="ARBA" id="ARBA00023002"/>
    </source>
</evidence>
<evidence type="ECO:0000313" key="3">
    <source>
        <dbReference type="EMBL" id="QHI99525.1"/>
    </source>
</evidence>
<dbReference type="PRINTS" id="PR00081">
    <property type="entry name" value="GDHRDH"/>
</dbReference>
<sequence>MGQLTGKTAVVTGAGGGIGRAIADAFAAEGCTVALLDNNAELLRQPSAALPASGGHAYVCDVSKRLQVKEAVDDFVAKTGGLDIVVNNAVYFSYSPLAVMDEDIIDRMIDVGLKGTFWSLQATTPHLAARGGGCVINLSSVAVSFAIKHAAVYSSIKGAIDCLTRQQAVELGPQGIRVNALAPGPVSTPGARSVITDEGWQSRKSRTPLGRLASPEEIGASALFLVSEAAASITGVTLKIDGGITVTGP</sequence>
<dbReference type="Pfam" id="PF13561">
    <property type="entry name" value="adh_short_C2"/>
    <property type="match status" value="1"/>
</dbReference>
<keyword evidence="4" id="KW-1185">Reference proteome</keyword>
<dbReference type="EMBL" id="CP047650">
    <property type="protein sequence ID" value="QHI99525.1"/>
    <property type="molecule type" value="Genomic_DNA"/>
</dbReference>
<dbReference type="Proteomes" id="UP000464787">
    <property type="component" value="Chromosome"/>
</dbReference>
<gene>
    <name evidence="3" type="ORF">GT347_17025</name>
</gene>
<dbReference type="KEGG" id="xyk:GT347_17025"/>
<name>A0A857J9U9_9BURK</name>
<organism evidence="3 4">
    <name type="scientific">Xylophilus rhododendri</name>
    <dbReference type="NCBI Taxonomy" id="2697032"/>
    <lineage>
        <taxon>Bacteria</taxon>
        <taxon>Pseudomonadati</taxon>
        <taxon>Pseudomonadota</taxon>
        <taxon>Betaproteobacteria</taxon>
        <taxon>Burkholderiales</taxon>
        <taxon>Xylophilus</taxon>
    </lineage>
</organism>
<dbReference type="InterPro" id="IPR002347">
    <property type="entry name" value="SDR_fam"/>
</dbReference>
<dbReference type="Gene3D" id="3.40.50.720">
    <property type="entry name" value="NAD(P)-binding Rossmann-like Domain"/>
    <property type="match status" value="1"/>
</dbReference>
<evidence type="ECO:0000256" key="1">
    <source>
        <dbReference type="ARBA" id="ARBA00006484"/>
    </source>
</evidence>
<evidence type="ECO:0000313" key="4">
    <source>
        <dbReference type="Proteomes" id="UP000464787"/>
    </source>
</evidence>
<accession>A0A857J9U9</accession>
<reference evidence="3 4" key="1">
    <citation type="submission" date="2020-01" db="EMBL/GenBank/DDBJ databases">
        <title>Genome sequencing of strain KACC 21265.</title>
        <authorList>
            <person name="Heo J."/>
            <person name="Kim S.-J."/>
            <person name="Kim J.-S."/>
            <person name="Hong S.-B."/>
            <person name="Kwon S.-W."/>
        </authorList>
    </citation>
    <scope>NUCLEOTIDE SEQUENCE [LARGE SCALE GENOMIC DNA]</scope>
    <source>
        <strain evidence="3 4">KACC 21265</strain>
    </source>
</reference>
<dbReference type="PRINTS" id="PR00080">
    <property type="entry name" value="SDRFAMILY"/>
</dbReference>
<dbReference type="AlphaFoldDB" id="A0A857J9U9"/>
<comment type="similarity">
    <text evidence="1">Belongs to the short-chain dehydrogenases/reductases (SDR) family.</text>
</comment>
<dbReference type="SUPFAM" id="SSF51735">
    <property type="entry name" value="NAD(P)-binding Rossmann-fold domains"/>
    <property type="match status" value="1"/>
</dbReference>
<dbReference type="GO" id="GO:0016491">
    <property type="term" value="F:oxidoreductase activity"/>
    <property type="evidence" value="ECO:0007669"/>
    <property type="project" value="UniProtKB-KW"/>
</dbReference>